<protein>
    <submittedName>
        <fullName evidence="1">Uncharacterized protein</fullName>
    </submittedName>
</protein>
<dbReference type="Proteomes" id="UP000192578">
    <property type="component" value="Unassembled WGS sequence"/>
</dbReference>
<dbReference type="EMBL" id="MTYJ01000019">
    <property type="protein sequence ID" value="OQV22169.1"/>
    <property type="molecule type" value="Genomic_DNA"/>
</dbReference>
<dbReference type="AlphaFoldDB" id="A0A1W0X3U3"/>
<proteinExistence type="predicted"/>
<evidence type="ECO:0000313" key="2">
    <source>
        <dbReference type="Proteomes" id="UP000192578"/>
    </source>
</evidence>
<comment type="caution">
    <text evidence="1">The sequence shown here is derived from an EMBL/GenBank/DDBJ whole genome shotgun (WGS) entry which is preliminary data.</text>
</comment>
<name>A0A1W0X3U3_HYPEX</name>
<reference evidence="2" key="1">
    <citation type="submission" date="2017-01" db="EMBL/GenBank/DDBJ databases">
        <title>Comparative genomics of anhydrobiosis in the tardigrade Hypsibius dujardini.</title>
        <authorList>
            <person name="Yoshida Y."/>
            <person name="Koutsovoulos G."/>
            <person name="Laetsch D."/>
            <person name="Stevens L."/>
            <person name="Kumar S."/>
            <person name="Horikawa D."/>
            <person name="Ishino K."/>
            <person name="Komine S."/>
            <person name="Tomita M."/>
            <person name="Blaxter M."/>
            <person name="Arakawa K."/>
        </authorList>
    </citation>
    <scope>NUCLEOTIDE SEQUENCE [LARGE SCALE GENOMIC DNA]</scope>
    <source>
        <strain evidence="2">Z151</strain>
    </source>
</reference>
<gene>
    <name evidence="1" type="ORF">BV898_04016</name>
</gene>
<accession>A0A1W0X3U3</accession>
<sequence length="107" mass="12143">MRRLLIQRHIYPLLPKGFEKSLAHLSSSRTGRHGLMPTCCVAFESEKEIVQLLCVFPLIVRSDALKLHQKLYRVLERLVVLWADGIALHPRSPPGLDRVSNACSTFP</sequence>
<keyword evidence="2" id="KW-1185">Reference proteome</keyword>
<evidence type="ECO:0000313" key="1">
    <source>
        <dbReference type="EMBL" id="OQV22169.1"/>
    </source>
</evidence>
<organism evidence="1 2">
    <name type="scientific">Hypsibius exemplaris</name>
    <name type="common">Freshwater tardigrade</name>
    <dbReference type="NCBI Taxonomy" id="2072580"/>
    <lineage>
        <taxon>Eukaryota</taxon>
        <taxon>Metazoa</taxon>
        <taxon>Ecdysozoa</taxon>
        <taxon>Tardigrada</taxon>
        <taxon>Eutardigrada</taxon>
        <taxon>Parachela</taxon>
        <taxon>Hypsibioidea</taxon>
        <taxon>Hypsibiidae</taxon>
        <taxon>Hypsibius</taxon>
    </lineage>
</organism>